<evidence type="ECO:0000256" key="7">
    <source>
        <dbReference type="ARBA" id="ARBA00022723"/>
    </source>
</evidence>
<reference evidence="15 16" key="1">
    <citation type="journal article" date="2017" name="BMC Genomics">
        <title>Genomic analysis of methanogenic archaea reveals a shift towards energy conservation.</title>
        <authorList>
            <person name="Gilmore S.P."/>
            <person name="Henske J.K."/>
            <person name="Sexton J.A."/>
            <person name="Solomon K.V."/>
            <person name="Seppala S."/>
            <person name="Yoo J.I."/>
            <person name="Huyett L.M."/>
            <person name="Pressman A."/>
            <person name="Cogan J.Z."/>
            <person name="Kivenson V."/>
            <person name="Peng X."/>
            <person name="Tan Y."/>
            <person name="Valentine D.L."/>
            <person name="O'Malley M.A."/>
        </authorList>
    </citation>
    <scope>NUCLEOTIDE SEQUENCE [LARGE SCALE GENOMIC DNA]</scope>
    <source>
        <strain evidence="15 16">M.o.H.</strain>
    </source>
</reference>
<feature type="domain" description="MTTase N-terminal" evidence="13">
    <location>
        <begin position="1"/>
        <end position="113"/>
    </location>
</feature>
<dbReference type="FunFam" id="3.80.30.20:FF:000002">
    <property type="entry name" value="threonylcarbamoyladenosine tRNA methylthiotransferase isoform X2"/>
    <property type="match status" value="1"/>
</dbReference>
<keyword evidence="16" id="KW-1185">Reference proteome</keyword>
<proteinExistence type="inferred from homology"/>
<evidence type="ECO:0000313" key="15">
    <source>
        <dbReference type="EMBL" id="PAV06105.1"/>
    </source>
</evidence>
<accession>A0A2A2H9Q2</accession>
<dbReference type="PROSITE" id="PS51449">
    <property type="entry name" value="MTTASE_N"/>
    <property type="match status" value="1"/>
</dbReference>
<keyword evidence="3 11" id="KW-0004">4Fe-4S</keyword>
<comment type="catalytic activity">
    <reaction evidence="10 11">
        <text>N(6)-L-threonylcarbamoyladenosine(37) in tRNA + (sulfur carrier)-SH + AH2 + 2 S-adenosyl-L-methionine = 2-methylsulfanyl-N(6)-L-threonylcarbamoyladenosine(37) in tRNA + (sulfur carrier)-H + 5'-deoxyadenosine + L-methionine + A + S-adenosyl-L-homocysteine + 2 H(+)</text>
        <dbReference type="Rhea" id="RHEA:37075"/>
        <dbReference type="Rhea" id="RHEA-COMP:10163"/>
        <dbReference type="Rhea" id="RHEA-COMP:11092"/>
        <dbReference type="Rhea" id="RHEA-COMP:14737"/>
        <dbReference type="Rhea" id="RHEA-COMP:14739"/>
        <dbReference type="ChEBI" id="CHEBI:13193"/>
        <dbReference type="ChEBI" id="CHEBI:15378"/>
        <dbReference type="ChEBI" id="CHEBI:17319"/>
        <dbReference type="ChEBI" id="CHEBI:17499"/>
        <dbReference type="ChEBI" id="CHEBI:29917"/>
        <dbReference type="ChEBI" id="CHEBI:57844"/>
        <dbReference type="ChEBI" id="CHEBI:57856"/>
        <dbReference type="ChEBI" id="CHEBI:59789"/>
        <dbReference type="ChEBI" id="CHEBI:64428"/>
        <dbReference type="ChEBI" id="CHEBI:74418"/>
        <dbReference type="ChEBI" id="CHEBI:74420"/>
        <dbReference type="EC" id="2.8.4.5"/>
    </reaction>
</comment>
<dbReference type="SUPFAM" id="SSF102114">
    <property type="entry name" value="Radical SAM enzymes"/>
    <property type="match status" value="1"/>
</dbReference>
<evidence type="ECO:0000256" key="9">
    <source>
        <dbReference type="ARBA" id="ARBA00023014"/>
    </source>
</evidence>
<dbReference type="InterPro" id="IPR023404">
    <property type="entry name" value="rSAM_horseshoe"/>
</dbReference>
<evidence type="ECO:0000256" key="6">
    <source>
        <dbReference type="ARBA" id="ARBA00022694"/>
    </source>
</evidence>
<gene>
    <name evidence="15" type="ORF">ASJ80_14825</name>
</gene>
<organism evidence="15 16">
    <name type="scientific">Methanobacterium bryantii</name>
    <dbReference type="NCBI Taxonomy" id="2161"/>
    <lineage>
        <taxon>Archaea</taxon>
        <taxon>Methanobacteriati</taxon>
        <taxon>Methanobacteriota</taxon>
        <taxon>Methanomada group</taxon>
        <taxon>Methanobacteria</taxon>
        <taxon>Methanobacteriales</taxon>
        <taxon>Methanobacteriaceae</taxon>
        <taxon>Methanobacterium</taxon>
    </lineage>
</organism>
<dbReference type="SMART" id="SM00729">
    <property type="entry name" value="Elp3"/>
    <property type="match status" value="1"/>
</dbReference>
<keyword evidence="7 11" id="KW-0479">Metal-binding</keyword>
<evidence type="ECO:0000256" key="2">
    <source>
        <dbReference type="ARBA" id="ARBA00008616"/>
    </source>
</evidence>
<feature type="domain" description="Radical SAM core" evidence="14">
    <location>
        <begin position="131"/>
        <end position="367"/>
    </location>
</feature>
<dbReference type="GO" id="GO:0051539">
    <property type="term" value="F:4 iron, 4 sulfur cluster binding"/>
    <property type="evidence" value="ECO:0007669"/>
    <property type="project" value="UniProtKB-UniRule"/>
</dbReference>
<evidence type="ECO:0000256" key="10">
    <source>
        <dbReference type="ARBA" id="ARBA00051661"/>
    </source>
</evidence>
<dbReference type="PROSITE" id="PS50926">
    <property type="entry name" value="TRAM"/>
    <property type="match status" value="1"/>
</dbReference>
<dbReference type="SFLD" id="SFLDS00029">
    <property type="entry name" value="Radical_SAM"/>
    <property type="match status" value="1"/>
</dbReference>
<dbReference type="PROSITE" id="PS51918">
    <property type="entry name" value="RADICAL_SAM"/>
    <property type="match status" value="1"/>
</dbReference>
<dbReference type="InterPro" id="IPR058240">
    <property type="entry name" value="rSAM_sf"/>
</dbReference>
<dbReference type="InterPro" id="IPR002792">
    <property type="entry name" value="TRAM_dom"/>
</dbReference>
<dbReference type="EMBL" id="LMVM01000001">
    <property type="protein sequence ID" value="PAV06105.1"/>
    <property type="molecule type" value="Genomic_DNA"/>
</dbReference>
<dbReference type="EC" id="2.8.4.5" evidence="11"/>
<comment type="function">
    <text evidence="1 11">Catalyzes the methylthiolation of N6-threonylcarbamoyladenosine (t(6)A), leading to the formation of 2-methylthio-N6-threonylcarbamoyladenosine (ms(2)t(6)A) at position 37 in tRNAs that read codons beginning with adenine.</text>
</comment>
<comment type="similarity">
    <text evidence="2 11">Belongs to the methylthiotransferase family. CDKAL1 subfamily.</text>
</comment>
<evidence type="ECO:0000259" key="13">
    <source>
        <dbReference type="PROSITE" id="PS51449"/>
    </source>
</evidence>
<evidence type="ECO:0000256" key="8">
    <source>
        <dbReference type="ARBA" id="ARBA00023004"/>
    </source>
</evidence>
<dbReference type="NCBIfam" id="TIGR00089">
    <property type="entry name" value="MiaB/RimO family radical SAM methylthiotransferase"/>
    <property type="match status" value="1"/>
</dbReference>
<dbReference type="OrthoDB" id="372134at2157"/>
<dbReference type="PANTHER" id="PTHR11918:SF45">
    <property type="entry name" value="THREONYLCARBAMOYLADENOSINE TRNA METHYLTHIOTRANSFERASE"/>
    <property type="match status" value="1"/>
</dbReference>
<feature type="domain" description="TRAM" evidence="12">
    <location>
        <begin position="366"/>
        <end position="425"/>
    </location>
</feature>
<dbReference type="Gene3D" id="3.40.50.12160">
    <property type="entry name" value="Methylthiotransferase, N-terminal domain"/>
    <property type="match status" value="1"/>
</dbReference>
<dbReference type="SFLD" id="SFLDG01082">
    <property type="entry name" value="B12-binding_domain_containing"/>
    <property type="match status" value="1"/>
</dbReference>
<dbReference type="NCBIfam" id="TIGR01578">
    <property type="entry name" value="MiaB-like-B"/>
    <property type="match status" value="1"/>
</dbReference>
<dbReference type="CDD" id="cd01335">
    <property type="entry name" value="Radical_SAM"/>
    <property type="match status" value="1"/>
</dbReference>
<comment type="caution">
    <text evidence="15">The sequence shown here is derived from an EMBL/GenBank/DDBJ whole genome shotgun (WGS) entry which is preliminary data.</text>
</comment>
<evidence type="ECO:0000256" key="1">
    <source>
        <dbReference type="ARBA" id="ARBA00002399"/>
    </source>
</evidence>
<dbReference type="RefSeq" id="WP_069583550.1">
    <property type="nucleotide sequence ID" value="NZ_LMVM01000001.1"/>
</dbReference>
<sequence length="426" mass="48026">MKVYIDTFGCTFNQGDSQIMAGLLQEDNAQLVSKMEDADVIILNTCYVKQPTEQKVINRIKKVQEQFPDKKLIISGCMVEIDPDKLKKAAPSAGWIGPRQIKSTIDVVKSCMNDKTSRITGHSDDIKAGLLKIRFNPFVHISQICEGCVGRCTYCCTRFARGKLQSYPVEDIKKEIESAVEDGCVEIQLTAQDTAAYGMDTGGKLSELIKEITTIPGDFRLRVGMMHPKSMMRDLDELIEVFMHKNVYNFMHIPIQSGSDPVLNHMGRDHTVVQYKDIISKVREKIPEISIATDIIVGYPTETDEDFEDTLKLIGDIKPNFIHISKYRHRPKAISSSMPEIDHNIMKKRSKALNDLKSKILYQNNLAEIGKVYEILITEKGSKGGYIGRTDSYKHVVIENGEIGTFVKVKIDEVTSTYLKGTIYDN</sequence>
<dbReference type="AlphaFoldDB" id="A0A2A2H9Q2"/>
<evidence type="ECO:0000256" key="11">
    <source>
        <dbReference type="RuleBase" id="RU368081"/>
    </source>
</evidence>
<dbReference type="Proteomes" id="UP000217784">
    <property type="component" value="Unassembled WGS sequence"/>
</dbReference>
<comment type="cofactor">
    <cofactor evidence="11">
        <name>[4Fe-4S] cluster</name>
        <dbReference type="ChEBI" id="CHEBI:49883"/>
    </cofactor>
    <text evidence="11">Binds 1 or 2 [4Fe-4S] cluster. One cluster is coordinated with 3 cysteines and an exchangeable S-adenosyl-L-methionine.</text>
</comment>
<dbReference type="InterPro" id="IPR038135">
    <property type="entry name" value="Methylthiotransferase_N_sf"/>
</dbReference>
<dbReference type="Pfam" id="PF04055">
    <property type="entry name" value="Radical_SAM"/>
    <property type="match status" value="1"/>
</dbReference>
<evidence type="ECO:0000259" key="12">
    <source>
        <dbReference type="PROSITE" id="PS50926"/>
    </source>
</evidence>
<evidence type="ECO:0000256" key="4">
    <source>
        <dbReference type="ARBA" id="ARBA00022679"/>
    </source>
</evidence>
<evidence type="ECO:0000256" key="5">
    <source>
        <dbReference type="ARBA" id="ARBA00022691"/>
    </source>
</evidence>
<keyword evidence="9 11" id="KW-0411">Iron-sulfur</keyword>
<evidence type="ECO:0000259" key="14">
    <source>
        <dbReference type="PROSITE" id="PS51918"/>
    </source>
</evidence>
<keyword evidence="4 11" id="KW-0808">Transferase</keyword>
<dbReference type="SFLD" id="SFLDG01061">
    <property type="entry name" value="methylthiotransferase"/>
    <property type="match status" value="1"/>
</dbReference>
<dbReference type="InterPro" id="IPR013848">
    <property type="entry name" value="Methylthiotransferase_N"/>
</dbReference>
<dbReference type="InterPro" id="IPR006638">
    <property type="entry name" value="Elp3/MiaA/NifB-like_rSAM"/>
</dbReference>
<dbReference type="InterPro" id="IPR006466">
    <property type="entry name" value="MiaB-like_arc_euk"/>
</dbReference>
<dbReference type="PANTHER" id="PTHR11918">
    <property type="entry name" value="RADICAL SAM PROTEINS"/>
    <property type="match status" value="1"/>
</dbReference>
<dbReference type="InterPro" id="IPR007197">
    <property type="entry name" value="rSAM"/>
</dbReference>
<dbReference type="InterPro" id="IPR012340">
    <property type="entry name" value="NA-bd_OB-fold"/>
</dbReference>
<protein>
    <recommendedName>
        <fullName evidence="11">tRNA-t(6)A37 methylthiotransferase</fullName>
        <ecNumber evidence="11">2.8.4.5</ecNumber>
    </recommendedName>
</protein>
<keyword evidence="5 11" id="KW-0949">S-adenosyl-L-methionine</keyword>
<evidence type="ECO:0000256" key="3">
    <source>
        <dbReference type="ARBA" id="ARBA00022485"/>
    </source>
</evidence>
<dbReference type="Pfam" id="PF00919">
    <property type="entry name" value="UPF0004"/>
    <property type="match status" value="1"/>
</dbReference>
<dbReference type="InterPro" id="IPR005839">
    <property type="entry name" value="Methylthiotransferase"/>
</dbReference>
<dbReference type="GO" id="GO:0035598">
    <property type="term" value="F:tRNA (N(6)-L-threonylcarbamoyladenosine(37)-C(2))-methylthiotransferase activity"/>
    <property type="evidence" value="ECO:0007669"/>
    <property type="project" value="UniProtKB-UniRule"/>
</dbReference>
<name>A0A2A2H9Q2_METBR</name>
<keyword evidence="8 11" id="KW-0408">Iron</keyword>
<keyword evidence="6 11" id="KW-0819">tRNA processing</keyword>
<dbReference type="Pfam" id="PF01938">
    <property type="entry name" value="TRAM"/>
    <property type="match status" value="1"/>
</dbReference>
<dbReference type="Gene3D" id="3.80.30.20">
    <property type="entry name" value="tm_1862 like domain"/>
    <property type="match status" value="1"/>
</dbReference>
<dbReference type="GO" id="GO:0046872">
    <property type="term" value="F:metal ion binding"/>
    <property type="evidence" value="ECO:0007669"/>
    <property type="project" value="UniProtKB-UniRule"/>
</dbReference>
<dbReference type="FunFam" id="3.40.50.12160:FF:000003">
    <property type="entry name" value="CDK5 regulatory subunit-associated protein 1"/>
    <property type="match status" value="1"/>
</dbReference>
<dbReference type="Gene3D" id="2.40.50.140">
    <property type="entry name" value="Nucleic acid-binding proteins"/>
    <property type="match status" value="1"/>
</dbReference>
<evidence type="ECO:0000313" key="16">
    <source>
        <dbReference type="Proteomes" id="UP000217784"/>
    </source>
</evidence>